<feature type="transmembrane region" description="Helical" evidence="1">
    <location>
        <begin position="21"/>
        <end position="36"/>
    </location>
</feature>
<gene>
    <name evidence="2" type="ORF">IFJ75_01250</name>
</gene>
<sequence>MENAARNGMNRWLGSDPWPKVFAAFTVAAFIGAYTVFDIRPWGPWCAGALVLAWAIFVIAYSNRQARLEGSLSAGMSFREKFARRPVAVILQIILALAWLFVGGMLLWLNHIDAPQAHIDVATAAFWTLMLAGSIIEIAVESIYHHFERRRLRVG</sequence>
<evidence type="ECO:0008006" key="4">
    <source>
        <dbReference type="Google" id="ProtNLM"/>
    </source>
</evidence>
<evidence type="ECO:0000313" key="2">
    <source>
        <dbReference type="EMBL" id="QTC91594.1"/>
    </source>
</evidence>
<dbReference type="EMBL" id="CP062222">
    <property type="protein sequence ID" value="QTC91594.1"/>
    <property type="molecule type" value="Genomic_DNA"/>
</dbReference>
<evidence type="ECO:0000313" key="3">
    <source>
        <dbReference type="Proteomes" id="UP000663918"/>
    </source>
</evidence>
<reference evidence="2" key="1">
    <citation type="submission" date="2020-09" db="EMBL/GenBank/DDBJ databases">
        <title>Brevundimonas sp. LVF2 isolated from a puddle in Goettingen, Germany.</title>
        <authorList>
            <person name="Friedrich I."/>
            <person name="Klassen A."/>
            <person name="Hannes N."/>
            <person name="Schneider D."/>
            <person name="Hertel R."/>
            <person name="Daniel R."/>
        </authorList>
    </citation>
    <scope>NUCLEOTIDE SEQUENCE</scope>
    <source>
        <strain evidence="2">LVF2</strain>
    </source>
</reference>
<feature type="transmembrane region" description="Helical" evidence="1">
    <location>
        <begin position="42"/>
        <end position="61"/>
    </location>
</feature>
<feature type="transmembrane region" description="Helical" evidence="1">
    <location>
        <begin position="121"/>
        <end position="144"/>
    </location>
</feature>
<dbReference type="AlphaFoldDB" id="A0A975C353"/>
<evidence type="ECO:0000256" key="1">
    <source>
        <dbReference type="SAM" id="Phobius"/>
    </source>
</evidence>
<organism evidence="2 3">
    <name type="scientific">Brevundimonas goettingensis</name>
    <dbReference type="NCBI Taxonomy" id="2774190"/>
    <lineage>
        <taxon>Bacteria</taxon>
        <taxon>Pseudomonadati</taxon>
        <taxon>Pseudomonadota</taxon>
        <taxon>Alphaproteobacteria</taxon>
        <taxon>Caulobacterales</taxon>
        <taxon>Caulobacteraceae</taxon>
        <taxon>Brevundimonas</taxon>
    </lineage>
</organism>
<accession>A0A975C353</accession>
<keyword evidence="1" id="KW-1133">Transmembrane helix</keyword>
<name>A0A975C353_9CAUL</name>
<feature type="transmembrane region" description="Helical" evidence="1">
    <location>
        <begin position="87"/>
        <end position="109"/>
    </location>
</feature>
<dbReference type="KEGG" id="bgoe:IFJ75_01250"/>
<proteinExistence type="predicted"/>
<keyword evidence="1" id="KW-0472">Membrane</keyword>
<keyword evidence="3" id="KW-1185">Reference proteome</keyword>
<dbReference type="Proteomes" id="UP000663918">
    <property type="component" value="Chromosome"/>
</dbReference>
<protein>
    <recommendedName>
        <fullName evidence="4">Transmembrane protein</fullName>
    </recommendedName>
</protein>
<dbReference type="RefSeq" id="WP_207870772.1">
    <property type="nucleotide sequence ID" value="NZ_CP062222.1"/>
</dbReference>
<keyword evidence="1" id="KW-0812">Transmembrane</keyword>